<dbReference type="EMBL" id="QWLV01000009">
    <property type="protein sequence ID" value="RHW16497.1"/>
    <property type="molecule type" value="Genomic_DNA"/>
</dbReference>
<accession>A0A396RJW8</accession>
<protein>
    <submittedName>
        <fullName evidence="1">Uncharacterized protein</fullName>
    </submittedName>
</protein>
<evidence type="ECO:0000313" key="1">
    <source>
        <dbReference type="EMBL" id="RHW16497.1"/>
    </source>
</evidence>
<dbReference type="AlphaFoldDB" id="A0A396RJW8"/>
<proteinExistence type="predicted"/>
<dbReference type="OrthoDB" id="7508443at2"/>
<organism evidence="1 2">
    <name type="scientific">Sphingomonas gilva</name>
    <dbReference type="NCBI Taxonomy" id="2305907"/>
    <lineage>
        <taxon>Bacteria</taxon>
        <taxon>Pseudomonadati</taxon>
        <taxon>Pseudomonadota</taxon>
        <taxon>Alphaproteobacteria</taxon>
        <taxon>Sphingomonadales</taxon>
        <taxon>Sphingomonadaceae</taxon>
        <taxon>Sphingomonas</taxon>
    </lineage>
</organism>
<reference evidence="1 2" key="1">
    <citation type="submission" date="2018-08" db="EMBL/GenBank/DDBJ databases">
        <title>The multiple taxonomic identification of Sphingomonas gilva.</title>
        <authorList>
            <person name="Zhu D."/>
            <person name="Zheng S."/>
        </authorList>
    </citation>
    <scope>NUCLEOTIDE SEQUENCE [LARGE SCALE GENOMIC DNA]</scope>
    <source>
        <strain evidence="1 2">ZDH117</strain>
    </source>
</reference>
<evidence type="ECO:0000313" key="2">
    <source>
        <dbReference type="Proteomes" id="UP000266693"/>
    </source>
</evidence>
<dbReference type="RefSeq" id="WP_118865102.1">
    <property type="nucleotide sequence ID" value="NZ_QWLV01000009.1"/>
</dbReference>
<dbReference type="Proteomes" id="UP000266693">
    <property type="component" value="Unassembled WGS sequence"/>
</dbReference>
<name>A0A396RJW8_9SPHN</name>
<sequence length="86" mass="8948">MSWRQSTSAWPQGPSVSRAINVDADEKDVRAACARQSATISAIEPLLPSGTRVVLNNAGAAAKMRKAFGSKLLTGPVTRLPWGGGG</sequence>
<comment type="caution">
    <text evidence="1">The sequence shown here is derived from an EMBL/GenBank/DDBJ whole genome shotgun (WGS) entry which is preliminary data.</text>
</comment>
<keyword evidence="2" id="KW-1185">Reference proteome</keyword>
<gene>
    <name evidence="1" type="ORF">D1610_15515</name>
</gene>